<dbReference type="Proteomes" id="UP000654395">
    <property type="component" value="Unassembled WGS sequence"/>
</dbReference>
<keyword evidence="1" id="KW-0143">Chaperone</keyword>
<dbReference type="OrthoDB" id="10250354at2759"/>
<feature type="non-terminal residue" evidence="3">
    <location>
        <position position="1"/>
    </location>
</feature>
<dbReference type="PRINTS" id="PR00625">
    <property type="entry name" value="JDOMAIN"/>
</dbReference>
<dbReference type="InterPro" id="IPR036869">
    <property type="entry name" value="J_dom_sf"/>
</dbReference>
<keyword evidence="4" id="KW-1185">Reference proteome</keyword>
<dbReference type="PANTHER" id="PTHR45168">
    <property type="entry name" value="DNAJ HOMOLOG SUBFAMILY B MEMBER 2"/>
    <property type="match status" value="1"/>
</dbReference>
<evidence type="ECO:0000259" key="2">
    <source>
        <dbReference type="PROSITE" id="PS50076"/>
    </source>
</evidence>
<feature type="domain" description="J" evidence="2">
    <location>
        <begin position="3"/>
        <end position="69"/>
    </location>
</feature>
<dbReference type="GO" id="GO:0051082">
    <property type="term" value="F:unfolded protein binding"/>
    <property type="evidence" value="ECO:0007669"/>
    <property type="project" value="InterPro"/>
</dbReference>
<dbReference type="InterPro" id="IPR001623">
    <property type="entry name" value="DnaJ_domain"/>
</dbReference>
<evidence type="ECO:0000313" key="4">
    <source>
        <dbReference type="Proteomes" id="UP000654395"/>
    </source>
</evidence>
<dbReference type="PROSITE" id="PS50076">
    <property type="entry name" value="DNAJ_2"/>
    <property type="match status" value="1"/>
</dbReference>
<dbReference type="Pfam" id="PF00226">
    <property type="entry name" value="DnaJ"/>
    <property type="match status" value="1"/>
</dbReference>
<gene>
    <name evidence="3" type="primary">Dnajb8</name>
    <name evidence="3" type="ORF">UROIND_R04153</name>
</gene>
<feature type="non-terminal residue" evidence="3">
    <location>
        <position position="200"/>
    </location>
</feature>
<dbReference type="EMBL" id="WBNH01012231">
    <property type="protein sequence ID" value="NXX86575.1"/>
    <property type="molecule type" value="Genomic_DNA"/>
</dbReference>
<protein>
    <submittedName>
        <fullName evidence="3">DNJB8 protein</fullName>
    </submittedName>
</protein>
<dbReference type="InterPro" id="IPR043183">
    <property type="entry name" value="DNJB2/6-like"/>
</dbReference>
<name>A0A852LE95_UROIN</name>
<evidence type="ECO:0000313" key="3">
    <source>
        <dbReference type="EMBL" id="NXX86575.1"/>
    </source>
</evidence>
<dbReference type="Gene3D" id="1.10.287.110">
    <property type="entry name" value="DnaJ domain"/>
    <property type="match status" value="1"/>
</dbReference>
<dbReference type="SUPFAM" id="SSF46565">
    <property type="entry name" value="Chaperone J-domain"/>
    <property type="match status" value="1"/>
</dbReference>
<accession>A0A852LE95</accession>
<sequence>MVDYYKVLGLQRSASPDDIKKAFHKLALQWHPDKNPSNKEEAEKNFKAIIEAYKVLSNPQKRLVYDNSFNESRSHRPNSATGRHDVFGFPCVFCDFKNTFKVFEGEDPFEPFVNFGSTGENFMNSFRPQYSSTPNKQPTSSAEDTAEFHSITSLIITTKVINGKKISTRKIIRNGKETIFVEENGQQKSVRINGVEHMKW</sequence>
<proteinExistence type="predicted"/>
<comment type="caution">
    <text evidence="3">The sequence shown here is derived from an EMBL/GenBank/DDBJ whole genome shotgun (WGS) entry which is preliminary data.</text>
</comment>
<dbReference type="CDD" id="cd06257">
    <property type="entry name" value="DnaJ"/>
    <property type="match status" value="1"/>
</dbReference>
<dbReference type="AlphaFoldDB" id="A0A852LE95"/>
<evidence type="ECO:0000256" key="1">
    <source>
        <dbReference type="ARBA" id="ARBA00023186"/>
    </source>
</evidence>
<dbReference type="GO" id="GO:0030544">
    <property type="term" value="F:Hsp70 protein binding"/>
    <property type="evidence" value="ECO:0007669"/>
    <property type="project" value="InterPro"/>
</dbReference>
<dbReference type="PANTHER" id="PTHR45168:SF4">
    <property type="entry name" value="SIMILAR TO DNAJ HOMOLOG SUBFAMILY B MEMBER 6 (HEAT SHOCK PROTEIN J2) (HSJ-2) (MRJ) (MDJ4)"/>
    <property type="match status" value="1"/>
</dbReference>
<organism evidence="3 4">
    <name type="scientific">Urocolius indicus</name>
    <name type="common">Red-faced mousebird</name>
    <name type="synonym">Colius indicus</name>
    <dbReference type="NCBI Taxonomy" id="458196"/>
    <lineage>
        <taxon>Eukaryota</taxon>
        <taxon>Metazoa</taxon>
        <taxon>Chordata</taxon>
        <taxon>Craniata</taxon>
        <taxon>Vertebrata</taxon>
        <taxon>Euteleostomi</taxon>
        <taxon>Archelosauria</taxon>
        <taxon>Archosauria</taxon>
        <taxon>Dinosauria</taxon>
        <taxon>Saurischia</taxon>
        <taxon>Theropoda</taxon>
        <taxon>Coelurosauria</taxon>
        <taxon>Aves</taxon>
        <taxon>Neognathae</taxon>
        <taxon>Neoaves</taxon>
        <taxon>Telluraves</taxon>
        <taxon>Coraciimorphae</taxon>
        <taxon>Coliiformes</taxon>
        <taxon>Coliidae</taxon>
        <taxon>Urocolius</taxon>
    </lineage>
</organism>
<dbReference type="SMART" id="SM00271">
    <property type="entry name" value="DnaJ"/>
    <property type="match status" value="1"/>
</dbReference>
<reference evidence="3" key="1">
    <citation type="submission" date="2020-02" db="EMBL/GenBank/DDBJ databases">
        <title>Bird 10,000 Genomes (B10K) Project - Family phase.</title>
        <authorList>
            <person name="Zhang G."/>
        </authorList>
    </citation>
    <scope>NUCLEOTIDE SEQUENCE</scope>
    <source>
        <strain evidence="3">B10K-DU-030-59</strain>
    </source>
</reference>